<dbReference type="OrthoDB" id="4250063at2"/>
<reference evidence="2 3" key="1">
    <citation type="submission" date="2015-06" db="EMBL/GenBank/DDBJ databases">
        <title>Recapitulation of the evolution of biosynthetic gene clusters reveals hidden chemical diversity on bacterial genomes.</title>
        <authorList>
            <person name="Cruz-Morales P."/>
            <person name="Martinez-Guerrero C."/>
            <person name="Morales-Escalante M.A."/>
            <person name="Yanez-Guerra L.A."/>
            <person name="Kopp J.F."/>
            <person name="Feldmann J."/>
            <person name="Ramos-Aboites H.E."/>
            <person name="Barona-Gomez F."/>
        </authorList>
    </citation>
    <scope>NUCLEOTIDE SEQUENCE [LARGE SCALE GENOMIC DNA]</scope>
    <source>
        <strain evidence="2 3">ATCC 31245</strain>
    </source>
</reference>
<dbReference type="AlphaFoldDB" id="A0A0J6XGX2"/>
<feature type="transmembrane region" description="Helical" evidence="1">
    <location>
        <begin position="94"/>
        <end position="111"/>
    </location>
</feature>
<proteinExistence type="predicted"/>
<organism evidence="2 3">
    <name type="scientific">Streptomyces roseus</name>
    <dbReference type="NCBI Taxonomy" id="66430"/>
    <lineage>
        <taxon>Bacteria</taxon>
        <taxon>Bacillati</taxon>
        <taxon>Actinomycetota</taxon>
        <taxon>Actinomycetes</taxon>
        <taxon>Kitasatosporales</taxon>
        <taxon>Streptomycetaceae</taxon>
        <taxon>Streptomyces</taxon>
    </lineage>
</organism>
<accession>A0A0J6XGX2</accession>
<gene>
    <name evidence="2" type="ORF">ACS04_32145</name>
</gene>
<feature type="transmembrane region" description="Helical" evidence="1">
    <location>
        <begin position="23"/>
        <end position="45"/>
    </location>
</feature>
<protein>
    <submittedName>
        <fullName evidence="2">Uncharacterized protein</fullName>
    </submittedName>
</protein>
<sequence length="116" mass="12373">MSGSAEPAADVHRGRPLRTASRVGTAVCAVVLVVGHLVTGYVLLTAYMVEPDGPWDSQAVSNTEFAAGLGLAFSIAAALLTWVFVKAEWLRRRWYAIPAVLALAALLRLTVLTPQL</sequence>
<evidence type="ECO:0000256" key="1">
    <source>
        <dbReference type="SAM" id="Phobius"/>
    </source>
</evidence>
<keyword evidence="3" id="KW-1185">Reference proteome</keyword>
<dbReference type="Proteomes" id="UP000035932">
    <property type="component" value="Unassembled WGS sequence"/>
</dbReference>
<evidence type="ECO:0000313" key="3">
    <source>
        <dbReference type="Proteomes" id="UP000035932"/>
    </source>
</evidence>
<comment type="caution">
    <text evidence="2">The sequence shown here is derived from an EMBL/GenBank/DDBJ whole genome shotgun (WGS) entry which is preliminary data.</text>
</comment>
<dbReference type="PATRIC" id="fig|66430.4.peg.2974"/>
<keyword evidence="1" id="KW-1133">Transmembrane helix</keyword>
<dbReference type="RefSeq" id="WP_048480376.1">
    <property type="nucleotide sequence ID" value="NZ_JBIRUD010000031.1"/>
</dbReference>
<keyword evidence="1" id="KW-0472">Membrane</keyword>
<name>A0A0J6XGX2_9ACTN</name>
<dbReference type="EMBL" id="LFML01000157">
    <property type="protein sequence ID" value="KMO93893.1"/>
    <property type="molecule type" value="Genomic_DNA"/>
</dbReference>
<feature type="transmembrane region" description="Helical" evidence="1">
    <location>
        <begin position="65"/>
        <end position="85"/>
    </location>
</feature>
<evidence type="ECO:0000313" key="2">
    <source>
        <dbReference type="EMBL" id="KMO93893.1"/>
    </source>
</evidence>
<keyword evidence="1" id="KW-0812">Transmembrane</keyword>